<proteinExistence type="predicted"/>
<dbReference type="AlphaFoldDB" id="A0A6H5HFW6"/>
<gene>
    <name evidence="1" type="ORF">NTEN_LOCUS20037</name>
    <name evidence="2" type="ORF">NTEN_LOCUS20040</name>
</gene>
<evidence type="ECO:0000313" key="3">
    <source>
        <dbReference type="Proteomes" id="UP000479000"/>
    </source>
</evidence>
<protein>
    <submittedName>
        <fullName evidence="2">Uncharacterized protein</fullName>
    </submittedName>
</protein>
<dbReference type="EMBL" id="CADCXU010029377">
    <property type="protein sequence ID" value="CAB0015697.1"/>
    <property type="molecule type" value="Genomic_DNA"/>
</dbReference>
<name>A0A6H5HFW6_9HEMI</name>
<organism evidence="2 3">
    <name type="scientific">Nesidiocoris tenuis</name>
    <dbReference type="NCBI Taxonomy" id="355587"/>
    <lineage>
        <taxon>Eukaryota</taxon>
        <taxon>Metazoa</taxon>
        <taxon>Ecdysozoa</taxon>
        <taxon>Arthropoda</taxon>
        <taxon>Hexapoda</taxon>
        <taxon>Insecta</taxon>
        <taxon>Pterygota</taxon>
        <taxon>Neoptera</taxon>
        <taxon>Paraneoptera</taxon>
        <taxon>Hemiptera</taxon>
        <taxon>Heteroptera</taxon>
        <taxon>Panheteroptera</taxon>
        <taxon>Cimicomorpha</taxon>
        <taxon>Miridae</taxon>
        <taxon>Dicyphina</taxon>
        <taxon>Nesidiocoris</taxon>
    </lineage>
</organism>
<dbReference type="Proteomes" id="UP000479000">
    <property type="component" value="Unassembled WGS sequence"/>
</dbReference>
<sequence length="57" mass="6770">MSVMVSRALKHVEQQFPKRKVKVGILLMIFCRVHNFLQFQKRRVPVVIIFHLPAAKR</sequence>
<reference evidence="2 3" key="1">
    <citation type="submission" date="2020-02" db="EMBL/GenBank/DDBJ databases">
        <authorList>
            <person name="Ferguson B K."/>
        </authorList>
    </citation>
    <scope>NUCLEOTIDE SEQUENCE [LARGE SCALE GENOMIC DNA]</scope>
</reference>
<keyword evidence="3" id="KW-1185">Reference proteome</keyword>
<evidence type="ECO:0000313" key="1">
    <source>
        <dbReference type="EMBL" id="CAB0015697.1"/>
    </source>
</evidence>
<accession>A0A6H5HFW6</accession>
<feature type="non-terminal residue" evidence="2">
    <location>
        <position position="57"/>
    </location>
</feature>
<evidence type="ECO:0000313" key="2">
    <source>
        <dbReference type="EMBL" id="CAB0015700.1"/>
    </source>
</evidence>
<dbReference type="EMBL" id="CADCXU010029378">
    <property type="protein sequence ID" value="CAB0015700.1"/>
    <property type="molecule type" value="Genomic_DNA"/>
</dbReference>